<dbReference type="RefSeq" id="XP_024511863.1">
    <property type="nucleotide sequence ID" value="XM_024656201.1"/>
</dbReference>
<dbReference type="eggNOG" id="KOG0244">
    <property type="taxonomic scope" value="Eukaryota"/>
</dbReference>
<dbReference type="GO" id="GO:0003777">
    <property type="term" value="F:microtubule motor activity"/>
    <property type="evidence" value="ECO:0000318"/>
    <property type="project" value="GO_Central"/>
</dbReference>
<dbReference type="GO" id="GO:0007052">
    <property type="term" value="P:mitotic spindle organization"/>
    <property type="evidence" value="ECO:0000318"/>
    <property type="project" value="GO_Central"/>
</dbReference>
<feature type="compositionally biased region" description="Polar residues" evidence="8">
    <location>
        <begin position="20"/>
        <end position="33"/>
    </location>
</feature>
<dbReference type="SUPFAM" id="SSF52540">
    <property type="entry name" value="P-loop containing nucleoside triphosphate hydrolases"/>
    <property type="match status" value="1"/>
</dbReference>
<dbReference type="Proteomes" id="UP000002149">
    <property type="component" value="Chromosome 1"/>
</dbReference>
<dbReference type="GO" id="GO:0005524">
    <property type="term" value="F:ATP binding"/>
    <property type="evidence" value="ECO:0007669"/>
    <property type="project" value="UniProtKB-UniRule"/>
</dbReference>
<feature type="compositionally biased region" description="Low complexity" evidence="8">
    <location>
        <begin position="1629"/>
        <end position="1645"/>
    </location>
</feature>
<feature type="region of interest" description="Disordered" evidence="8">
    <location>
        <begin position="840"/>
        <end position="859"/>
    </location>
</feature>
<evidence type="ECO:0000256" key="5">
    <source>
        <dbReference type="ARBA" id="ARBA00023054"/>
    </source>
</evidence>
<dbReference type="PRINTS" id="PR00380">
    <property type="entry name" value="KINESINHEAVY"/>
</dbReference>
<name>Q5KPK6_CRYD1</name>
<dbReference type="VEuPathDB" id="FungiDB:CNA02460"/>
<gene>
    <name evidence="10" type="ordered locus">CNA02460</name>
</gene>
<dbReference type="PROSITE" id="PS50067">
    <property type="entry name" value="KINESIN_MOTOR_2"/>
    <property type="match status" value="1"/>
</dbReference>
<feature type="compositionally biased region" description="Pro residues" evidence="8">
    <location>
        <begin position="1477"/>
        <end position="1488"/>
    </location>
</feature>
<evidence type="ECO:0000313" key="10">
    <source>
        <dbReference type="EMBL" id="AAW40828.2"/>
    </source>
</evidence>
<dbReference type="InParanoid" id="Q5KPK6"/>
<dbReference type="GO" id="GO:0051231">
    <property type="term" value="P:spindle elongation"/>
    <property type="evidence" value="ECO:0000318"/>
    <property type="project" value="GO_Central"/>
</dbReference>
<dbReference type="EMBL" id="AE017341">
    <property type="protein sequence ID" value="AAW40828.2"/>
    <property type="molecule type" value="Genomic_DNA"/>
</dbReference>
<feature type="coiled-coil region" evidence="7">
    <location>
        <begin position="1379"/>
        <end position="1459"/>
    </location>
</feature>
<dbReference type="InterPro" id="IPR036961">
    <property type="entry name" value="Kinesin_motor_dom_sf"/>
</dbReference>
<evidence type="ECO:0000256" key="6">
    <source>
        <dbReference type="PROSITE-ProRule" id="PRU00283"/>
    </source>
</evidence>
<proteinExistence type="inferred from homology"/>
<sequence length="1669" mass="185002">MSLSRRQSIAPPSPLSPSSITRPNSSAGQSTFGHTRASLSSDASSIAAGAKETPNTLENRNVKVVLRIRPSDPDDPSIPPRFRSVLVHPTSKSDIRVDVDPAALTGHGPSISTGGKKYSSFSFDYVLGESAQQTDLYQCTAGESVDEFMKGHNVTFLAYGQTSSGKSYSMGTTGDNIDYSGTEFTPRTGLIPRTVQSIFERAEDNKQKSGPGASWEARLSFLELYNEEIIDLLSGAGISISIREERDGRIVWSGVREVKVKSLSEVMKLLQEGSTRRKTGETTMNATSSRSHAIFSITLVQKRPSNALSALSALGSETPTRQLRRPSSMIGFPASGPRSPTLPHSRSGPPSSFSRMTPSRPQSAINPSASTEEFVVITSKFNMVDLAGSERLKRTAAQGDRMKEGISINSGLLALGNVISTLSDPVKSRGHIPYRDSKLTRMLQDSIGGNALTTMIACISPIEANIGETLNTIKYASRARNIRNSAKVNQVEAGWDDVEYLQNAVLKLRKQVIALEAEGKESRVSEDGLKRSEKLTRRLAELQKEHTELYDRYLAKCSENMRLSSELKSRGPGDGDALTKFNETVEPVILEYEKVVSALNQQLEELRGEIALMNEMSEERSRLLQDAQERQLQSETYLAELRMRMVKLADRNASSEAYIQDLEAKLKTYADKEDTHILVATELKKEIAKLRESGTTSAKNVSELEARLTTSEALRENLATQVEKYERDAAIHEKAFRELEAHIAHLEAADHNKRLLEELAQKNSKITELEDQLKAKGQSHFEQKEKELSETVEDEQSTQKGLDSKFALSEIPSGSNTGPVAPPCERADASALAVGIDGPKTILDKEMPPSQADRESSQLEQLKKELKELSAKYSESETRIADLTAKISEASLVQGVTDDMVKVSQTTTEELSQTHNQDEDGVGRKGMAVSRAESNSSLDSDEEQTSMRRASLPLLSRSNISVKQGFRGGRGYLVSKGNRPQSLSQELFSAQSLATSPCAMWSQPVTKSLLSSPTVQVRPSSRSSQSLETELRFVHRVIDERDKELRDREAYILQLEKQLEIAVAHDILSRKTSAKINVEADMPQTPVTSGIQVYPRDVPLPPSPQAHFIPVMSVDMVHISEEDGESSETSKGRDYESSSVGVSPRSVERFKEVADSTNQCKNGDAKVAQQFRIEKLIKDMAEKEASQRRIIEQQFIQIADLQKTIKKLKEKLMEGDPYVVDIGSLWEERDVLIVEKAKQSCPIPSSASFPHSKESFASDAFALDRLRDEHAAELEALMAGHSQTTDMSQLEFTKRLETCQKEIEDNQITINTLRARIESVEREHRLSLTKWDQASKSKDIAHHDELESLKTMHSEVVASLEAAHTQALETLQAEQDFVSREMESSLSENEEQRRQLKMKADEALFELSRVRDERAVERYNDARQISELSENNARLENIKVELENANAELMATCAELTRKKTSELEQKSGRKAVVRPPQGPPPTVPLPPTPQGSFAVNGAVHADDVRGSIKLTVSSEQEQGGAKRQSESSEMLNEAGAQAVYDAAVAERDGLESEMEREREKIKEIEAKLEDEKVKVNNLALDLRASQKMANNLRVHLDEARQETKRSTAACREHVAELEARREQMGKISQDQRSQRDSLQAAQAQVASLKMQLERAVDNKVGKKGLRCF</sequence>
<dbReference type="InterPro" id="IPR027640">
    <property type="entry name" value="Kinesin-like_fam"/>
</dbReference>
<feature type="compositionally biased region" description="Polar residues" evidence="8">
    <location>
        <begin position="905"/>
        <end position="915"/>
    </location>
</feature>
<evidence type="ECO:0000256" key="4">
    <source>
        <dbReference type="ARBA" id="ARBA00022840"/>
    </source>
</evidence>
<evidence type="ECO:0000313" key="11">
    <source>
        <dbReference type="Proteomes" id="UP000002149"/>
    </source>
</evidence>
<dbReference type="KEGG" id="cne:CNA02460"/>
<comment type="subcellular location">
    <subcellularLocation>
        <location evidence="1">Cytoplasm</location>
    </subcellularLocation>
</comment>
<dbReference type="PANTHER" id="PTHR47969">
    <property type="entry name" value="CHROMOSOME-ASSOCIATED KINESIN KIF4A-RELATED"/>
    <property type="match status" value="1"/>
</dbReference>
<feature type="coiled-coil region" evidence="7">
    <location>
        <begin position="498"/>
        <end position="552"/>
    </location>
</feature>
<dbReference type="SMART" id="SM00129">
    <property type="entry name" value="KISc"/>
    <property type="match status" value="1"/>
</dbReference>
<dbReference type="Gene3D" id="3.40.850.10">
    <property type="entry name" value="Kinesin motor domain"/>
    <property type="match status" value="1"/>
</dbReference>
<reference evidence="10 11" key="1">
    <citation type="journal article" date="2005" name="Science">
        <title>The genome of the basidiomycetous yeast and human pathogen Cryptococcus neoformans.</title>
        <authorList>
            <person name="Loftus B.J."/>
            <person name="Fung E."/>
            <person name="Roncaglia P."/>
            <person name="Rowley D."/>
            <person name="Amedeo P."/>
            <person name="Bruno D."/>
            <person name="Vamathevan J."/>
            <person name="Miranda M."/>
            <person name="Anderson I.J."/>
            <person name="Fraser J.A."/>
            <person name="Allen J.E."/>
            <person name="Bosdet I.E."/>
            <person name="Brent M.R."/>
            <person name="Chiu R."/>
            <person name="Doering T.L."/>
            <person name="Donlin M.J."/>
            <person name="D'Souza C.A."/>
            <person name="Fox D.S."/>
            <person name="Grinberg V."/>
            <person name="Fu J."/>
            <person name="Fukushima M."/>
            <person name="Haas B.J."/>
            <person name="Huang J.C."/>
            <person name="Janbon G."/>
            <person name="Jones S.J."/>
            <person name="Koo H.L."/>
            <person name="Krzywinski M.I."/>
            <person name="Kwon-Chung J.K."/>
            <person name="Lengeler K.B."/>
            <person name="Maiti R."/>
            <person name="Marra M.A."/>
            <person name="Marra R.E."/>
            <person name="Mathewson C.A."/>
            <person name="Mitchell T.G."/>
            <person name="Pertea M."/>
            <person name="Riggs F.R."/>
            <person name="Salzberg S.L."/>
            <person name="Schein J.E."/>
            <person name="Shvartsbeyn A."/>
            <person name="Shin H."/>
            <person name="Shumway M."/>
            <person name="Specht C.A."/>
            <person name="Suh B.B."/>
            <person name="Tenney A."/>
            <person name="Utterback T.R."/>
            <person name="Wickes B.L."/>
            <person name="Wortman J.R."/>
            <person name="Wye N.H."/>
            <person name="Kronstad J.W."/>
            <person name="Lodge J.K."/>
            <person name="Heitman J."/>
            <person name="Davis R.W."/>
            <person name="Fraser C.M."/>
            <person name="Hyman R.W."/>
        </authorList>
    </citation>
    <scope>NUCLEOTIDE SEQUENCE [LARGE SCALE GENOMIC DNA]</scope>
    <source>
        <strain evidence="11">JEC21 / ATCC MYA-565</strain>
    </source>
</reference>
<feature type="region of interest" description="Disordered" evidence="8">
    <location>
        <begin position="776"/>
        <end position="823"/>
    </location>
</feature>
<dbReference type="HOGENOM" id="CLU_001982_1_0_1"/>
<dbReference type="GeneID" id="3253511"/>
<evidence type="ECO:0000256" key="2">
    <source>
        <dbReference type="ARBA" id="ARBA00022490"/>
    </source>
</evidence>
<dbReference type="OrthoDB" id="3176171at2759"/>
<keyword evidence="5 7" id="KW-0175">Coiled coil</keyword>
<feature type="compositionally biased region" description="Basic and acidic residues" evidence="8">
    <location>
        <begin position="776"/>
        <end position="789"/>
    </location>
</feature>
<keyword evidence="6" id="KW-0505">Motor protein</keyword>
<feature type="coiled-coil region" evidence="7">
    <location>
        <begin position="1541"/>
        <end position="1603"/>
    </location>
</feature>
<feature type="region of interest" description="Disordered" evidence="8">
    <location>
        <begin position="1460"/>
        <end position="1488"/>
    </location>
</feature>
<dbReference type="Pfam" id="PF00225">
    <property type="entry name" value="Kinesin"/>
    <property type="match status" value="2"/>
</dbReference>
<organism evidence="10 11">
    <name type="scientific">Cryptococcus deneoformans (strain JEC21 / ATCC MYA-565)</name>
    <name type="common">Cryptococcus neoformans var. neoformans serotype D</name>
    <dbReference type="NCBI Taxonomy" id="214684"/>
    <lineage>
        <taxon>Eukaryota</taxon>
        <taxon>Fungi</taxon>
        <taxon>Dikarya</taxon>
        <taxon>Basidiomycota</taxon>
        <taxon>Agaricomycotina</taxon>
        <taxon>Tremellomycetes</taxon>
        <taxon>Tremellales</taxon>
        <taxon>Cryptococcaceae</taxon>
        <taxon>Cryptococcus</taxon>
        <taxon>Cryptococcus neoformans species complex</taxon>
    </lineage>
</organism>
<comment type="similarity">
    <text evidence="6">Belongs to the TRAFAC class myosin-kinesin ATPase superfamily. Kinesin family.</text>
</comment>
<keyword evidence="11" id="KW-1185">Reference proteome</keyword>
<keyword evidence="2" id="KW-0963">Cytoplasm</keyword>
<feature type="region of interest" description="Disordered" evidence="8">
    <location>
        <begin position="1623"/>
        <end position="1645"/>
    </location>
</feature>
<dbReference type="STRING" id="214684.Q5KPK6"/>
<feature type="compositionally biased region" description="Low complexity" evidence="8">
    <location>
        <begin position="37"/>
        <end position="50"/>
    </location>
</feature>
<dbReference type="GO" id="GO:0007018">
    <property type="term" value="P:microtubule-based movement"/>
    <property type="evidence" value="ECO:0007669"/>
    <property type="project" value="InterPro"/>
</dbReference>
<evidence type="ECO:0000256" key="1">
    <source>
        <dbReference type="ARBA" id="ARBA00004496"/>
    </source>
</evidence>
<evidence type="ECO:0000256" key="3">
    <source>
        <dbReference type="ARBA" id="ARBA00022741"/>
    </source>
</evidence>
<dbReference type="InterPro" id="IPR001752">
    <property type="entry name" value="Kinesin_motor_dom"/>
</dbReference>
<dbReference type="GO" id="GO:0005875">
    <property type="term" value="C:microtubule associated complex"/>
    <property type="evidence" value="ECO:0000318"/>
    <property type="project" value="GO_Central"/>
</dbReference>
<dbReference type="InterPro" id="IPR019821">
    <property type="entry name" value="Kinesin_motor_CS"/>
</dbReference>
<feature type="compositionally biased region" description="Basic and acidic residues" evidence="8">
    <location>
        <begin position="842"/>
        <end position="859"/>
    </location>
</feature>
<evidence type="ECO:0000259" key="9">
    <source>
        <dbReference type="PROSITE" id="PS50067"/>
    </source>
</evidence>
<protein>
    <submittedName>
        <fullName evidence="10">Kinesin family member 21A, putative</fullName>
    </submittedName>
</protein>
<feature type="compositionally biased region" description="Polar residues" evidence="8">
    <location>
        <begin position="342"/>
        <end position="367"/>
    </location>
</feature>
<keyword evidence="4 6" id="KW-0067">ATP-binding</keyword>
<dbReference type="GO" id="GO:0008017">
    <property type="term" value="F:microtubule binding"/>
    <property type="evidence" value="ECO:0007669"/>
    <property type="project" value="InterPro"/>
</dbReference>
<evidence type="ECO:0000256" key="7">
    <source>
        <dbReference type="SAM" id="Coils"/>
    </source>
</evidence>
<feature type="binding site" evidence="6">
    <location>
        <begin position="160"/>
        <end position="167"/>
    </location>
    <ligand>
        <name>ATP</name>
        <dbReference type="ChEBI" id="CHEBI:30616"/>
    </ligand>
</feature>
<feature type="region of interest" description="Disordered" evidence="8">
    <location>
        <begin position="314"/>
        <end position="367"/>
    </location>
</feature>
<feature type="region of interest" description="Disordered" evidence="8">
    <location>
        <begin position="905"/>
        <end position="952"/>
    </location>
</feature>
<evidence type="ECO:0000256" key="8">
    <source>
        <dbReference type="SAM" id="MobiDB-lite"/>
    </source>
</evidence>
<dbReference type="PANTHER" id="PTHR47969:SF15">
    <property type="entry name" value="CHROMOSOME-ASSOCIATED KINESIN KIF4A-RELATED"/>
    <property type="match status" value="1"/>
</dbReference>
<dbReference type="InterPro" id="IPR027417">
    <property type="entry name" value="P-loop_NTPase"/>
</dbReference>
<dbReference type="PROSITE" id="PS00411">
    <property type="entry name" value="KINESIN_MOTOR_1"/>
    <property type="match status" value="1"/>
</dbReference>
<feature type="coiled-coil region" evidence="7">
    <location>
        <begin position="589"/>
        <end position="633"/>
    </location>
</feature>
<feature type="coiled-coil region" evidence="7">
    <location>
        <begin position="1296"/>
        <end position="1323"/>
    </location>
</feature>
<dbReference type="GO" id="GO:0005737">
    <property type="term" value="C:cytoplasm"/>
    <property type="evidence" value="ECO:0007669"/>
    <property type="project" value="UniProtKB-SubCell"/>
</dbReference>
<feature type="region of interest" description="Disordered" evidence="8">
    <location>
        <begin position="1514"/>
        <end position="1535"/>
    </location>
</feature>
<dbReference type="PaxDb" id="214684-Q5KPK6"/>
<keyword evidence="3 6" id="KW-0547">Nucleotide-binding</keyword>
<feature type="region of interest" description="Disordered" evidence="8">
    <location>
        <begin position="1120"/>
        <end position="1143"/>
    </location>
</feature>
<feature type="domain" description="Kinesin motor" evidence="9">
    <location>
        <begin position="61"/>
        <end position="482"/>
    </location>
</feature>
<feature type="region of interest" description="Disordered" evidence="8">
    <location>
        <begin position="1"/>
        <end position="54"/>
    </location>
</feature>
<accession>Q5KPK6</accession>